<evidence type="ECO:0000313" key="2">
    <source>
        <dbReference type="Proteomes" id="UP000005239"/>
    </source>
</evidence>
<protein>
    <submittedName>
        <fullName evidence="1">Uncharacterized protein</fullName>
    </submittedName>
</protein>
<gene>
    <name evidence="1" type="primary">WBGene00112473</name>
</gene>
<dbReference type="Proteomes" id="UP000005239">
    <property type="component" value="Unassembled WGS sequence"/>
</dbReference>
<sequence>MSSAEAPRTIVLIIEEEDDDEMEEKSSDKKSLFLILSSLIVDCALLSFVCLMLMDNEVASQASRDRDNSEKNGSCKIFFVLLALVAISMILGAVLLLMWMEIRISMMKDKEDSIRLVAPSHSYFQRFDKESYFRFARSIGRRRYYTVENGDPMKYDDKLYLSPREIRRRIVMAIDRERAR</sequence>
<reference evidence="2" key="1">
    <citation type="journal article" date="2008" name="Nat. Genet.">
        <title>The Pristionchus pacificus genome provides a unique perspective on nematode lifestyle and parasitism.</title>
        <authorList>
            <person name="Dieterich C."/>
            <person name="Clifton S.W."/>
            <person name="Schuster L.N."/>
            <person name="Chinwalla A."/>
            <person name="Delehaunty K."/>
            <person name="Dinkelacker I."/>
            <person name="Fulton L."/>
            <person name="Fulton R."/>
            <person name="Godfrey J."/>
            <person name="Minx P."/>
            <person name="Mitreva M."/>
            <person name="Roeseler W."/>
            <person name="Tian H."/>
            <person name="Witte H."/>
            <person name="Yang S.P."/>
            <person name="Wilson R.K."/>
            <person name="Sommer R.J."/>
        </authorList>
    </citation>
    <scope>NUCLEOTIDE SEQUENCE [LARGE SCALE GENOMIC DNA]</scope>
    <source>
        <strain evidence="2">PS312</strain>
    </source>
</reference>
<keyword evidence="2" id="KW-1185">Reference proteome</keyword>
<dbReference type="AlphaFoldDB" id="A0A2A6BZG2"/>
<accession>A0A2A6BZG2</accession>
<organism evidence="1 2">
    <name type="scientific">Pristionchus pacificus</name>
    <name type="common">Parasitic nematode worm</name>
    <dbReference type="NCBI Taxonomy" id="54126"/>
    <lineage>
        <taxon>Eukaryota</taxon>
        <taxon>Metazoa</taxon>
        <taxon>Ecdysozoa</taxon>
        <taxon>Nematoda</taxon>
        <taxon>Chromadorea</taxon>
        <taxon>Rhabditida</taxon>
        <taxon>Rhabditina</taxon>
        <taxon>Diplogasteromorpha</taxon>
        <taxon>Diplogasteroidea</taxon>
        <taxon>Neodiplogasteridae</taxon>
        <taxon>Pristionchus</taxon>
    </lineage>
</organism>
<dbReference type="EnsemblMetazoa" id="PPA22919.1">
    <property type="protein sequence ID" value="PPA22919.1"/>
    <property type="gene ID" value="WBGene00112473"/>
</dbReference>
<reference evidence="1" key="2">
    <citation type="submission" date="2022-06" db="UniProtKB">
        <authorList>
            <consortium name="EnsemblMetazoa"/>
        </authorList>
    </citation>
    <scope>IDENTIFICATION</scope>
    <source>
        <strain evidence="1">PS312</strain>
    </source>
</reference>
<accession>A0A8R1UGX4</accession>
<proteinExistence type="predicted"/>
<evidence type="ECO:0000313" key="1">
    <source>
        <dbReference type="EnsemblMetazoa" id="PPA22919.1"/>
    </source>
</evidence>
<name>A0A2A6BZG2_PRIPA</name>